<feature type="domain" description="Pterin-binding" evidence="9">
    <location>
        <begin position="117"/>
        <end position="370"/>
    </location>
</feature>
<evidence type="ECO:0000313" key="10">
    <source>
        <dbReference type="EMBL" id="RDU59280.1"/>
    </source>
</evidence>
<dbReference type="RefSeq" id="WP_104699928.1">
    <property type="nucleotide sequence ID" value="NZ_FZPP01000016.1"/>
</dbReference>
<sequence>MNIQRLNPACLSKSIAAIGADSTGQSIMNKKTQILAFEIRDLSYEAANILKQEALSAGAECATPKGCISHKGEHIVLLFGTKAQLEYMLPKLSMQPFGLKTLKAKLKSHLYTSMYENAIMAIVNITPDSFYEDSRQTSQSAIDRINMLLAKEVDIIDIGAASSRPGSELIEPNEEIARLKEVVSYIRENHIYDKVRLSIDTYNPKTADFALSAGFSILNDVSGLESEAMIQICAKHKAEVVLMHTKGTPKSMQSLTHTYTHLFDDMDSFFTQKIAALKQAGIEKTILDIGFGFAKDKAQNIALIKHLEHFCHFDLPLLVGASRKNTIGEIIGKGAKDRLAGTLALHLYALQNGANILRVHDESEHIDMLKIYKAMQ</sequence>
<dbReference type="PROSITE" id="PS00793">
    <property type="entry name" value="DHPS_2"/>
    <property type="match status" value="1"/>
</dbReference>
<dbReference type="PANTHER" id="PTHR20941">
    <property type="entry name" value="FOLATE SYNTHESIS PROTEINS"/>
    <property type="match status" value="1"/>
</dbReference>
<dbReference type="InterPro" id="IPR016227">
    <property type="entry name" value="Dihydropteroate_synthase_prd"/>
</dbReference>
<evidence type="ECO:0000256" key="1">
    <source>
        <dbReference type="ARBA" id="ARBA00000012"/>
    </source>
</evidence>
<dbReference type="InterPro" id="IPR045031">
    <property type="entry name" value="DHP_synth-like"/>
</dbReference>
<dbReference type="PIRSF" id="PIRSF000501">
    <property type="entry name" value="DHPS_Campy_prd"/>
    <property type="match status" value="1"/>
</dbReference>
<dbReference type="GO" id="GO:0005829">
    <property type="term" value="C:cytosol"/>
    <property type="evidence" value="ECO:0007669"/>
    <property type="project" value="TreeGrafter"/>
</dbReference>
<dbReference type="InterPro" id="IPR011005">
    <property type="entry name" value="Dihydropteroate_synth-like_sf"/>
</dbReference>
<dbReference type="Proteomes" id="UP000256599">
    <property type="component" value="Unassembled WGS sequence"/>
</dbReference>
<evidence type="ECO:0000256" key="5">
    <source>
        <dbReference type="ARBA" id="ARBA00022679"/>
    </source>
</evidence>
<dbReference type="EC" id="2.5.1.15" evidence="4"/>
<evidence type="ECO:0000256" key="3">
    <source>
        <dbReference type="ARBA" id="ARBA00004763"/>
    </source>
</evidence>
<dbReference type="Pfam" id="PF00809">
    <property type="entry name" value="Pterin_bind"/>
    <property type="match status" value="1"/>
</dbReference>
<comment type="caution">
    <text evidence="10">The sequence shown here is derived from an EMBL/GenBank/DDBJ whole genome shotgun (WGS) entry which is preliminary data.</text>
</comment>
<name>A0A3D8I2B0_9HELI</name>
<dbReference type="SUPFAM" id="SSF51717">
    <property type="entry name" value="Dihydropteroate synthetase-like"/>
    <property type="match status" value="1"/>
</dbReference>
<evidence type="ECO:0000256" key="7">
    <source>
        <dbReference type="ARBA" id="ARBA00022842"/>
    </source>
</evidence>
<protein>
    <recommendedName>
        <fullName evidence="4">dihydropteroate synthase</fullName>
        <ecNumber evidence="4">2.5.1.15</ecNumber>
    </recommendedName>
</protein>
<dbReference type="InterPro" id="IPR000489">
    <property type="entry name" value="Pterin-binding_dom"/>
</dbReference>
<evidence type="ECO:0000259" key="9">
    <source>
        <dbReference type="PROSITE" id="PS50972"/>
    </source>
</evidence>
<keyword evidence="11" id="KW-1185">Reference proteome</keyword>
<comment type="pathway">
    <text evidence="3">Cofactor biosynthesis; tetrahydrofolate biosynthesis; 7,8-dihydrofolate from 2-amino-4-hydroxy-6-hydroxymethyl-7,8-dihydropteridine diphosphate and 4-aminobenzoate: step 1/2.</text>
</comment>
<keyword evidence="6" id="KW-0479">Metal-binding</keyword>
<dbReference type="GO" id="GO:0046872">
    <property type="term" value="F:metal ion binding"/>
    <property type="evidence" value="ECO:0007669"/>
    <property type="project" value="UniProtKB-KW"/>
</dbReference>
<evidence type="ECO:0000256" key="4">
    <source>
        <dbReference type="ARBA" id="ARBA00012458"/>
    </source>
</evidence>
<dbReference type="EMBL" id="NXLR01000015">
    <property type="protein sequence ID" value="RDU59280.1"/>
    <property type="molecule type" value="Genomic_DNA"/>
</dbReference>
<evidence type="ECO:0000313" key="11">
    <source>
        <dbReference type="Proteomes" id="UP000256599"/>
    </source>
</evidence>
<keyword evidence="8" id="KW-0289">Folate biosynthesis</keyword>
<dbReference type="OrthoDB" id="9811744at2"/>
<gene>
    <name evidence="10" type="primary">folP</name>
    <name evidence="10" type="ORF">CQA63_07485</name>
</gene>
<proteinExistence type="predicted"/>
<keyword evidence="5" id="KW-0808">Transferase</keyword>
<evidence type="ECO:0000256" key="8">
    <source>
        <dbReference type="ARBA" id="ARBA00022909"/>
    </source>
</evidence>
<dbReference type="GO" id="GO:0046656">
    <property type="term" value="P:folic acid biosynthetic process"/>
    <property type="evidence" value="ECO:0007669"/>
    <property type="project" value="UniProtKB-KW"/>
</dbReference>
<dbReference type="InterPro" id="IPR006390">
    <property type="entry name" value="DHP_synth_dom"/>
</dbReference>
<comment type="catalytic activity">
    <reaction evidence="1">
        <text>(7,8-dihydropterin-6-yl)methyl diphosphate + 4-aminobenzoate = 7,8-dihydropteroate + diphosphate</text>
        <dbReference type="Rhea" id="RHEA:19949"/>
        <dbReference type="ChEBI" id="CHEBI:17836"/>
        <dbReference type="ChEBI" id="CHEBI:17839"/>
        <dbReference type="ChEBI" id="CHEBI:33019"/>
        <dbReference type="ChEBI" id="CHEBI:72950"/>
        <dbReference type="EC" id="2.5.1.15"/>
    </reaction>
</comment>
<dbReference type="CDD" id="cd00739">
    <property type="entry name" value="DHPS"/>
    <property type="match status" value="1"/>
</dbReference>
<accession>A0A3D8I2B0</accession>
<evidence type="ECO:0000256" key="2">
    <source>
        <dbReference type="ARBA" id="ARBA00001946"/>
    </source>
</evidence>
<dbReference type="Gene3D" id="3.20.20.20">
    <property type="entry name" value="Dihydropteroate synthase-like"/>
    <property type="match status" value="1"/>
</dbReference>
<dbReference type="PROSITE" id="PS50972">
    <property type="entry name" value="PTERIN_BINDING"/>
    <property type="match status" value="1"/>
</dbReference>
<comment type="cofactor">
    <cofactor evidence="2">
        <name>Mg(2+)</name>
        <dbReference type="ChEBI" id="CHEBI:18420"/>
    </cofactor>
</comment>
<keyword evidence="7" id="KW-0460">Magnesium</keyword>
<dbReference type="GO" id="GO:0046654">
    <property type="term" value="P:tetrahydrofolate biosynthetic process"/>
    <property type="evidence" value="ECO:0007669"/>
    <property type="project" value="TreeGrafter"/>
</dbReference>
<dbReference type="GO" id="GO:0004156">
    <property type="term" value="F:dihydropteroate synthase activity"/>
    <property type="evidence" value="ECO:0007669"/>
    <property type="project" value="UniProtKB-EC"/>
</dbReference>
<dbReference type="PANTHER" id="PTHR20941:SF1">
    <property type="entry name" value="FOLIC ACID SYNTHESIS PROTEIN FOL1"/>
    <property type="match status" value="1"/>
</dbReference>
<dbReference type="NCBIfam" id="TIGR01496">
    <property type="entry name" value="DHPS"/>
    <property type="match status" value="1"/>
</dbReference>
<evidence type="ECO:0000256" key="6">
    <source>
        <dbReference type="ARBA" id="ARBA00022723"/>
    </source>
</evidence>
<organism evidence="10 11">
    <name type="scientific">Helicobacter marmotae</name>
    <dbReference type="NCBI Taxonomy" id="152490"/>
    <lineage>
        <taxon>Bacteria</taxon>
        <taxon>Pseudomonadati</taxon>
        <taxon>Campylobacterota</taxon>
        <taxon>Epsilonproteobacteria</taxon>
        <taxon>Campylobacterales</taxon>
        <taxon>Helicobacteraceae</taxon>
        <taxon>Helicobacter</taxon>
    </lineage>
</organism>
<dbReference type="AlphaFoldDB" id="A0A3D8I2B0"/>
<reference evidence="10 11" key="1">
    <citation type="submission" date="2018-04" db="EMBL/GenBank/DDBJ databases">
        <title>Novel Campyloabacter and Helicobacter Species and Strains.</title>
        <authorList>
            <person name="Mannion A.J."/>
            <person name="Shen Z."/>
            <person name="Fox J.G."/>
        </authorList>
    </citation>
    <scope>NUCLEOTIDE SEQUENCE [LARGE SCALE GENOMIC DNA]</scope>
    <source>
        <strain evidence="10 11">MIT 98-6070</strain>
    </source>
</reference>